<reference evidence="3" key="3">
    <citation type="submission" date="2015-06" db="UniProtKB">
        <authorList>
            <consortium name="EnsemblMetazoa"/>
        </authorList>
    </citation>
    <scope>IDENTIFICATION</scope>
</reference>
<feature type="region of interest" description="Disordered" evidence="1">
    <location>
        <begin position="222"/>
        <end position="250"/>
    </location>
</feature>
<feature type="compositionally biased region" description="Acidic residues" evidence="1">
    <location>
        <begin position="183"/>
        <end position="193"/>
    </location>
</feature>
<evidence type="ECO:0000256" key="1">
    <source>
        <dbReference type="SAM" id="MobiDB-lite"/>
    </source>
</evidence>
<evidence type="ECO:0000313" key="2">
    <source>
        <dbReference type="EMBL" id="ESO01094.1"/>
    </source>
</evidence>
<feature type="compositionally biased region" description="Basic and acidic residues" evidence="1">
    <location>
        <begin position="137"/>
        <end position="173"/>
    </location>
</feature>
<dbReference type="RefSeq" id="XP_009020806.1">
    <property type="nucleotide sequence ID" value="XM_009022558.1"/>
</dbReference>
<feature type="region of interest" description="Disordered" evidence="1">
    <location>
        <begin position="318"/>
        <end position="340"/>
    </location>
</feature>
<dbReference type="EnsemblMetazoa" id="HelroT175123">
    <property type="protein sequence ID" value="HelroP175123"/>
    <property type="gene ID" value="HelroG175123"/>
</dbReference>
<feature type="region of interest" description="Disordered" evidence="1">
    <location>
        <begin position="75"/>
        <end position="94"/>
    </location>
</feature>
<feature type="region of interest" description="Disordered" evidence="1">
    <location>
        <begin position="1"/>
        <end position="60"/>
    </location>
</feature>
<dbReference type="AlphaFoldDB" id="T1F8V9"/>
<accession>T1F8V9</accession>
<reference evidence="4" key="1">
    <citation type="submission" date="2012-12" db="EMBL/GenBank/DDBJ databases">
        <authorList>
            <person name="Hellsten U."/>
            <person name="Grimwood J."/>
            <person name="Chapman J.A."/>
            <person name="Shapiro H."/>
            <person name="Aerts A."/>
            <person name="Otillar R.P."/>
            <person name="Terry A.Y."/>
            <person name="Boore J.L."/>
            <person name="Simakov O."/>
            <person name="Marletaz F."/>
            <person name="Cho S.-J."/>
            <person name="Edsinger-Gonzales E."/>
            <person name="Havlak P."/>
            <person name="Kuo D.-H."/>
            <person name="Larsson T."/>
            <person name="Lv J."/>
            <person name="Arendt D."/>
            <person name="Savage R."/>
            <person name="Osoegawa K."/>
            <person name="de Jong P."/>
            <person name="Lindberg D.R."/>
            <person name="Seaver E.C."/>
            <person name="Weisblat D.A."/>
            <person name="Putnam N.H."/>
            <person name="Grigoriev I.V."/>
            <person name="Rokhsar D.S."/>
        </authorList>
    </citation>
    <scope>NUCLEOTIDE SEQUENCE</scope>
</reference>
<sequence length="659" mass="71327">MTSSAASKSTLTKNSNNSNNNNDTDGLNTNSDEPPVLSRCPSPLYVSYDDDDDDDDNNNTIHYCAVEQSKFSKKKNKMYCTNKKSSSTTRHRHRPMRKKLKYFANTSPPRLVKNVLEPVRQTSSSIGKMLRSKLMKSNKDKNACRRSNEAHRNKSFKCNEKLRRGKSKDDGIGDVKQQNFNNNDEEDDEDDGDSLSCKKKMAHTDDYLELTNNNIMPELVKNVSQPSSSSSPIATSSPSHVDPSSSDKEMPNLITETCFIESNAKHDDDGAKVSTKCHQKSNPITKLNNAGSKKGERTTNDNVAAYVDAADRPGAADETVVGSKKMEENGDAMDSLSCSRDVDDYDDDDIMIDCEEVEISTEDGDEDEEKGGESEMATAICNDANGDTNADDCSIIKMIGPGIICDKTVGNKNNKRCFVEREDEDVDDEETDDDHHAKKKIKLDVASSSLSSLLSSSSFSSLLSSSSSSLFSLSTSLSPSASCHSVICIKAPNNIFTFVFIFNVILSVFAIKTQPTSLTPKLTPPLPPPTSGLWLTTVNQHFFSTSVTSSVAITPTFIQLNGTTTSATDANLLRTTASTAATASATISATATRLPRSLSSPPVEFMLKSAHVIIEKLNHLKSPSLPSSPSLSSATSTAAADDAAPVAAAAADDNEDRSR</sequence>
<dbReference type="KEGG" id="hro:HELRODRAFT_175123"/>
<dbReference type="InParanoid" id="T1F8V9"/>
<feature type="region of interest" description="Disordered" evidence="1">
    <location>
        <begin position="621"/>
        <end position="659"/>
    </location>
</feature>
<feature type="compositionally biased region" description="Low complexity" evidence="1">
    <location>
        <begin position="224"/>
        <end position="244"/>
    </location>
</feature>
<dbReference type="HOGENOM" id="CLU_416375_0_0_1"/>
<reference evidence="2 4" key="2">
    <citation type="journal article" date="2013" name="Nature">
        <title>Insights into bilaterian evolution from three spiralian genomes.</title>
        <authorList>
            <person name="Simakov O."/>
            <person name="Marletaz F."/>
            <person name="Cho S.J."/>
            <person name="Edsinger-Gonzales E."/>
            <person name="Havlak P."/>
            <person name="Hellsten U."/>
            <person name="Kuo D.H."/>
            <person name="Larsson T."/>
            <person name="Lv J."/>
            <person name="Arendt D."/>
            <person name="Savage R."/>
            <person name="Osoegawa K."/>
            <person name="de Jong P."/>
            <person name="Grimwood J."/>
            <person name="Chapman J.A."/>
            <person name="Shapiro H."/>
            <person name="Aerts A."/>
            <person name="Otillar R.P."/>
            <person name="Terry A.Y."/>
            <person name="Boore J.L."/>
            <person name="Grigoriev I.V."/>
            <person name="Lindberg D.R."/>
            <person name="Seaver E.C."/>
            <person name="Weisblat D.A."/>
            <person name="Putnam N.H."/>
            <person name="Rokhsar D.S."/>
        </authorList>
    </citation>
    <scope>NUCLEOTIDE SEQUENCE</scope>
</reference>
<feature type="compositionally biased region" description="Low complexity" evidence="1">
    <location>
        <begin position="622"/>
        <end position="651"/>
    </location>
</feature>
<name>T1F8V9_HELRO</name>
<evidence type="ECO:0000313" key="4">
    <source>
        <dbReference type="Proteomes" id="UP000015101"/>
    </source>
</evidence>
<evidence type="ECO:0000313" key="3">
    <source>
        <dbReference type="EnsemblMetazoa" id="HelroP175123"/>
    </source>
</evidence>
<proteinExistence type="predicted"/>
<organism evidence="3 4">
    <name type="scientific">Helobdella robusta</name>
    <name type="common">Californian leech</name>
    <dbReference type="NCBI Taxonomy" id="6412"/>
    <lineage>
        <taxon>Eukaryota</taxon>
        <taxon>Metazoa</taxon>
        <taxon>Spiralia</taxon>
        <taxon>Lophotrochozoa</taxon>
        <taxon>Annelida</taxon>
        <taxon>Clitellata</taxon>
        <taxon>Hirudinea</taxon>
        <taxon>Rhynchobdellida</taxon>
        <taxon>Glossiphoniidae</taxon>
        <taxon>Helobdella</taxon>
    </lineage>
</organism>
<dbReference type="Proteomes" id="UP000015101">
    <property type="component" value="Unassembled WGS sequence"/>
</dbReference>
<feature type="compositionally biased region" description="Acidic residues" evidence="1">
    <location>
        <begin position="48"/>
        <end position="57"/>
    </location>
</feature>
<feature type="region of interest" description="Disordered" evidence="1">
    <location>
        <begin position="135"/>
        <end position="197"/>
    </location>
</feature>
<protein>
    <submittedName>
        <fullName evidence="2 3">Uncharacterized protein</fullName>
    </submittedName>
</protein>
<dbReference type="EMBL" id="AMQM01005151">
    <property type="status" value="NOT_ANNOTATED_CDS"/>
    <property type="molecule type" value="Genomic_DNA"/>
</dbReference>
<dbReference type="GeneID" id="20205258"/>
<gene>
    <name evidence="3" type="primary">20205258</name>
    <name evidence="2" type="ORF">HELRODRAFT_175123</name>
</gene>
<dbReference type="EMBL" id="KB096830">
    <property type="protein sequence ID" value="ESO01094.1"/>
    <property type="molecule type" value="Genomic_DNA"/>
</dbReference>
<dbReference type="CTD" id="20205258"/>
<keyword evidence="4" id="KW-1185">Reference proteome</keyword>
<feature type="compositionally biased region" description="Low complexity" evidence="1">
    <location>
        <begin position="1"/>
        <end position="31"/>
    </location>
</feature>